<accession>A0A1H8DLX4</accession>
<gene>
    <name evidence="1" type="ORF">SAMN05216180_2685</name>
</gene>
<dbReference type="STRING" id="474960.SAMN05216180_2685"/>
<dbReference type="AlphaFoldDB" id="A0A1H8DLX4"/>
<dbReference type="RefSeq" id="WP_092756028.1">
    <property type="nucleotide sequence ID" value="NZ_FOCG01000003.1"/>
</dbReference>
<dbReference type="Proteomes" id="UP000199158">
    <property type="component" value="Unassembled WGS sequence"/>
</dbReference>
<dbReference type="OrthoDB" id="1852640at2"/>
<keyword evidence="2" id="KW-1185">Reference proteome</keyword>
<dbReference type="EMBL" id="FOCG01000003">
    <property type="protein sequence ID" value="SEN08302.1"/>
    <property type="molecule type" value="Genomic_DNA"/>
</dbReference>
<sequence length="116" mass="13655">MEDVYQKFLALLKRYGREITLHKGESIHRFKAYIAPFDYRNRQYLDDTYSILGYRDQNAFLYIGSPENGGDMLCVGDVIYWDNEGFLVSVCEKRHVGEQLFYIWAVLKRANEEGIV</sequence>
<protein>
    <submittedName>
        <fullName evidence="1">Uncharacterized protein</fullName>
    </submittedName>
</protein>
<organism evidence="1 2">
    <name type="scientific">Hydrogenoanaerobacterium saccharovorans</name>
    <dbReference type="NCBI Taxonomy" id="474960"/>
    <lineage>
        <taxon>Bacteria</taxon>
        <taxon>Bacillati</taxon>
        <taxon>Bacillota</taxon>
        <taxon>Clostridia</taxon>
        <taxon>Eubacteriales</taxon>
        <taxon>Oscillospiraceae</taxon>
        <taxon>Hydrogenoanaerobacterium</taxon>
    </lineage>
</organism>
<proteinExistence type="predicted"/>
<evidence type="ECO:0000313" key="1">
    <source>
        <dbReference type="EMBL" id="SEN08302.1"/>
    </source>
</evidence>
<reference evidence="1 2" key="1">
    <citation type="submission" date="2016-10" db="EMBL/GenBank/DDBJ databases">
        <authorList>
            <person name="de Groot N.N."/>
        </authorList>
    </citation>
    <scope>NUCLEOTIDE SEQUENCE [LARGE SCALE GENOMIC DNA]</scope>
    <source>
        <strain evidence="1 2">CGMCC 1.5070</strain>
    </source>
</reference>
<evidence type="ECO:0000313" key="2">
    <source>
        <dbReference type="Proteomes" id="UP000199158"/>
    </source>
</evidence>
<name>A0A1H8DLX4_9FIRM</name>